<dbReference type="PANTHER" id="PTHR42988">
    <property type="entry name" value="PHOSPHOHYDROLASE"/>
    <property type="match status" value="1"/>
</dbReference>
<dbReference type="Gene3D" id="3.60.21.10">
    <property type="match status" value="1"/>
</dbReference>
<feature type="domain" description="Calcineurin-like phosphoesterase" evidence="5">
    <location>
        <begin position="4"/>
        <end position="213"/>
    </location>
</feature>
<accession>A0ABQ3VIG1</accession>
<dbReference type="Pfam" id="PF00149">
    <property type="entry name" value="Metallophos"/>
    <property type="match status" value="1"/>
</dbReference>
<comment type="similarity">
    <text evidence="4">Belongs to the cyclic nucleotide phosphodiesterase class-III family.</text>
</comment>
<name>A0ABQ3VIG1_9CHLR</name>
<keyword evidence="2" id="KW-0378">Hydrolase</keyword>
<evidence type="ECO:0000256" key="1">
    <source>
        <dbReference type="ARBA" id="ARBA00022723"/>
    </source>
</evidence>
<evidence type="ECO:0000313" key="7">
    <source>
        <dbReference type="Proteomes" id="UP000635565"/>
    </source>
</evidence>
<gene>
    <name evidence="6" type="primary">cpdA</name>
    <name evidence="6" type="ORF">KSZ_39910</name>
</gene>
<reference evidence="6 7" key="1">
    <citation type="journal article" date="2021" name="Int. J. Syst. Evol. Microbiol.">
        <title>Reticulibacter mediterranei gen. nov., sp. nov., within the new family Reticulibacteraceae fam. nov., and Ktedonospora formicarum gen. nov., sp. nov., Ktedonobacter robiniae sp. nov., Dictyobacter formicarum sp. nov. and Dictyobacter arantiisoli sp. nov., belonging to the class Ktedonobacteria.</title>
        <authorList>
            <person name="Yabe S."/>
            <person name="Zheng Y."/>
            <person name="Wang C.M."/>
            <person name="Sakai Y."/>
            <person name="Abe K."/>
            <person name="Yokota A."/>
            <person name="Donadio S."/>
            <person name="Cavaletti L."/>
            <person name="Monciardini P."/>
        </authorList>
    </citation>
    <scope>NUCLEOTIDE SEQUENCE [LARGE SCALE GENOMIC DNA]</scope>
    <source>
        <strain evidence="6 7">SOSP1-9</strain>
    </source>
</reference>
<organism evidence="6 7">
    <name type="scientific">Dictyobacter formicarum</name>
    <dbReference type="NCBI Taxonomy" id="2778368"/>
    <lineage>
        <taxon>Bacteria</taxon>
        <taxon>Bacillati</taxon>
        <taxon>Chloroflexota</taxon>
        <taxon>Ktedonobacteria</taxon>
        <taxon>Ktedonobacterales</taxon>
        <taxon>Dictyobacteraceae</taxon>
        <taxon>Dictyobacter</taxon>
    </lineage>
</organism>
<evidence type="ECO:0000259" key="5">
    <source>
        <dbReference type="Pfam" id="PF00149"/>
    </source>
</evidence>
<dbReference type="RefSeq" id="WP_201363611.1">
    <property type="nucleotide sequence ID" value="NZ_BNJJ01000010.1"/>
</dbReference>
<evidence type="ECO:0000256" key="3">
    <source>
        <dbReference type="ARBA" id="ARBA00023004"/>
    </source>
</evidence>
<evidence type="ECO:0000256" key="4">
    <source>
        <dbReference type="ARBA" id="ARBA00025742"/>
    </source>
</evidence>
<evidence type="ECO:0000256" key="2">
    <source>
        <dbReference type="ARBA" id="ARBA00022801"/>
    </source>
</evidence>
<keyword evidence="3" id="KW-0408">Iron</keyword>
<dbReference type="InterPro" id="IPR029052">
    <property type="entry name" value="Metallo-depent_PP-like"/>
</dbReference>
<dbReference type="Proteomes" id="UP000635565">
    <property type="component" value="Unassembled WGS sequence"/>
</dbReference>
<sequence>MSFSFVQITDHHLCDTEALLMQGYSPAYAFRTVMRHIAEHVASHIDFLVTTGDIVDNASEISYGNASQMLQLQAASPAPGPALVTLEGLQNFPLYFLPGNHDDRNYFFRQLFAETSPMPWMNVSFQHKGIQFICLDWGPQGKAIAQPEMLAFLTRCLQIGQPAIILTHHHLVPVGSRWIDAFLPETEDNEAFWNILTAHRSQILGIFSGHAHVTYERVVNGIPVFGLRSTAPQPVMQDEPLFCLQPPHYRLVTVQDTFLTTRIFEVPL</sequence>
<keyword evidence="1" id="KW-0479">Metal-binding</keyword>
<dbReference type="SUPFAM" id="SSF56300">
    <property type="entry name" value="Metallo-dependent phosphatases"/>
    <property type="match status" value="1"/>
</dbReference>
<dbReference type="InterPro" id="IPR004843">
    <property type="entry name" value="Calcineurin-like_PHP"/>
</dbReference>
<proteinExistence type="inferred from homology"/>
<protein>
    <submittedName>
        <fullName evidence="6">3',5'-cyclic adenosine monophosphate phosphodiesterase CpdA</fullName>
    </submittedName>
</protein>
<keyword evidence="7" id="KW-1185">Reference proteome</keyword>
<dbReference type="EMBL" id="BNJJ01000010">
    <property type="protein sequence ID" value="GHO85985.1"/>
    <property type="molecule type" value="Genomic_DNA"/>
</dbReference>
<comment type="caution">
    <text evidence="6">The sequence shown here is derived from an EMBL/GenBank/DDBJ whole genome shotgun (WGS) entry which is preliminary data.</text>
</comment>
<dbReference type="PANTHER" id="PTHR42988:SF2">
    <property type="entry name" value="CYCLIC NUCLEOTIDE PHOSPHODIESTERASE CBUA0032-RELATED"/>
    <property type="match status" value="1"/>
</dbReference>
<dbReference type="InterPro" id="IPR050884">
    <property type="entry name" value="CNP_phosphodiesterase-III"/>
</dbReference>
<evidence type="ECO:0000313" key="6">
    <source>
        <dbReference type="EMBL" id="GHO85985.1"/>
    </source>
</evidence>